<dbReference type="Proteomes" id="UP000561726">
    <property type="component" value="Unassembled WGS sequence"/>
</dbReference>
<dbReference type="AlphaFoldDB" id="A0A099J3S9"/>
<dbReference type="Proteomes" id="UP000029864">
    <property type="component" value="Unassembled WGS sequence"/>
</dbReference>
<gene>
    <name evidence="6" type="ORF">BJ997_002355</name>
    <name evidence="5" type="ORF">GY21_13450</name>
</gene>
<evidence type="ECO:0000313" key="5">
    <source>
        <dbReference type="EMBL" id="KGJ72710.1"/>
    </source>
</evidence>
<keyword evidence="3" id="KW-0804">Transcription</keyword>
<dbReference type="EMBL" id="JPXF01000058">
    <property type="protein sequence ID" value="KGJ72710.1"/>
    <property type="molecule type" value="Genomic_DNA"/>
</dbReference>
<dbReference type="STRING" id="1001240.GY21_13450"/>
<dbReference type="Gene3D" id="1.20.120.530">
    <property type="entry name" value="GntR ligand-binding domain-like"/>
    <property type="match status" value="1"/>
</dbReference>
<dbReference type="Pfam" id="PF07729">
    <property type="entry name" value="FCD"/>
    <property type="match status" value="1"/>
</dbReference>
<keyword evidence="2 6" id="KW-0238">DNA-binding</keyword>
<protein>
    <submittedName>
        <fullName evidence="5 6">GntR family transcriptional regulator</fullName>
    </submittedName>
</protein>
<dbReference type="EMBL" id="JACHBQ010000001">
    <property type="protein sequence ID" value="MBB5641807.1"/>
    <property type="molecule type" value="Genomic_DNA"/>
</dbReference>
<evidence type="ECO:0000313" key="6">
    <source>
        <dbReference type="EMBL" id="MBB5641807.1"/>
    </source>
</evidence>
<dbReference type="GO" id="GO:0003677">
    <property type="term" value="F:DNA binding"/>
    <property type="evidence" value="ECO:0007669"/>
    <property type="project" value="UniProtKB-KW"/>
</dbReference>
<dbReference type="InterPro" id="IPR011711">
    <property type="entry name" value="GntR_C"/>
</dbReference>
<evidence type="ECO:0000256" key="3">
    <source>
        <dbReference type="ARBA" id="ARBA00023163"/>
    </source>
</evidence>
<dbReference type="GO" id="GO:0003700">
    <property type="term" value="F:DNA-binding transcription factor activity"/>
    <property type="evidence" value="ECO:0007669"/>
    <property type="project" value="InterPro"/>
</dbReference>
<name>A0A099J3S9_9MICO</name>
<evidence type="ECO:0000256" key="1">
    <source>
        <dbReference type="ARBA" id="ARBA00023015"/>
    </source>
</evidence>
<accession>A0A099J3S9</accession>
<keyword evidence="1" id="KW-0805">Transcription regulation</keyword>
<organism evidence="5 7">
    <name type="scientific">Cryobacterium roopkundense</name>
    <dbReference type="NCBI Taxonomy" id="1001240"/>
    <lineage>
        <taxon>Bacteria</taxon>
        <taxon>Bacillati</taxon>
        <taxon>Actinomycetota</taxon>
        <taxon>Actinomycetes</taxon>
        <taxon>Micrococcales</taxon>
        <taxon>Microbacteriaceae</taxon>
        <taxon>Cryobacterium</taxon>
    </lineage>
</organism>
<evidence type="ECO:0000259" key="4">
    <source>
        <dbReference type="PROSITE" id="PS50949"/>
    </source>
</evidence>
<dbReference type="Pfam" id="PF00392">
    <property type="entry name" value="GntR"/>
    <property type="match status" value="1"/>
</dbReference>
<evidence type="ECO:0000256" key="2">
    <source>
        <dbReference type="ARBA" id="ARBA00023125"/>
    </source>
</evidence>
<dbReference type="RefSeq" id="WP_035837263.1">
    <property type="nucleotide sequence ID" value="NZ_JACHBQ010000001.1"/>
</dbReference>
<dbReference type="SMART" id="SM00345">
    <property type="entry name" value="HTH_GNTR"/>
    <property type="match status" value="1"/>
</dbReference>
<dbReference type="SUPFAM" id="SSF46785">
    <property type="entry name" value="Winged helix' DNA-binding domain"/>
    <property type="match status" value="1"/>
</dbReference>
<dbReference type="InterPro" id="IPR000524">
    <property type="entry name" value="Tscrpt_reg_HTH_GntR"/>
</dbReference>
<dbReference type="PANTHER" id="PTHR43537:SF5">
    <property type="entry name" value="UXU OPERON TRANSCRIPTIONAL REGULATOR"/>
    <property type="match status" value="1"/>
</dbReference>
<dbReference type="InterPro" id="IPR008920">
    <property type="entry name" value="TF_FadR/GntR_C"/>
</dbReference>
<keyword evidence="7" id="KW-1185">Reference proteome</keyword>
<dbReference type="InterPro" id="IPR036390">
    <property type="entry name" value="WH_DNA-bd_sf"/>
</dbReference>
<proteinExistence type="predicted"/>
<comment type="caution">
    <text evidence="5">The sequence shown here is derived from an EMBL/GenBank/DDBJ whole genome shotgun (WGS) entry which is preliminary data.</text>
</comment>
<evidence type="ECO:0000313" key="7">
    <source>
        <dbReference type="Proteomes" id="UP000029864"/>
    </source>
</evidence>
<dbReference type="Gene3D" id="1.10.10.10">
    <property type="entry name" value="Winged helix-like DNA-binding domain superfamily/Winged helix DNA-binding domain"/>
    <property type="match status" value="1"/>
</dbReference>
<evidence type="ECO:0000313" key="8">
    <source>
        <dbReference type="Proteomes" id="UP000561726"/>
    </source>
</evidence>
<reference evidence="6 8" key="2">
    <citation type="submission" date="2020-08" db="EMBL/GenBank/DDBJ databases">
        <title>Sequencing the genomes of 1000 actinobacteria strains.</title>
        <authorList>
            <person name="Klenk H.-P."/>
        </authorList>
    </citation>
    <scope>NUCLEOTIDE SEQUENCE [LARGE SCALE GENOMIC DNA]</scope>
    <source>
        <strain evidence="6 8">DSM 21065</strain>
    </source>
</reference>
<reference evidence="5 7" key="1">
    <citation type="submission" date="2014-08" db="EMBL/GenBank/DDBJ databases">
        <authorList>
            <person name="Sisinthy S."/>
        </authorList>
    </citation>
    <scope>NUCLEOTIDE SEQUENCE [LARGE SCALE GENOMIC DNA]</scope>
    <source>
        <strain evidence="5 7">RuG17</strain>
    </source>
</reference>
<dbReference type="SMART" id="SM00895">
    <property type="entry name" value="FCD"/>
    <property type="match status" value="1"/>
</dbReference>
<dbReference type="PANTHER" id="PTHR43537">
    <property type="entry name" value="TRANSCRIPTIONAL REGULATOR, GNTR FAMILY"/>
    <property type="match status" value="1"/>
</dbReference>
<dbReference type="InterPro" id="IPR036388">
    <property type="entry name" value="WH-like_DNA-bd_sf"/>
</dbReference>
<dbReference type="OrthoDB" id="7989071at2"/>
<sequence length="222" mass="24546">MAGNTEVRPHDAAGSLADRAYAVLRDRLIVLDIAPGSPINDERVGTELGLGRTPVREALKRLEADHLVAAYSRRGTFATPVDITDLAEISEIRERLEPLAASRAARLASPATRAELRALADTLEERGLQSGDPRDAMRYDMQVHRSIYSASGSRHLEDTLVRYDNLATRIWCVVLDRLPSVSEHVVEHIHLLRLIADGHADAAEAAARQHVVEFERLIRSVL</sequence>
<dbReference type="eggNOG" id="COG1802">
    <property type="taxonomic scope" value="Bacteria"/>
</dbReference>
<feature type="domain" description="HTH gntR-type" evidence="4">
    <location>
        <begin position="14"/>
        <end position="81"/>
    </location>
</feature>
<dbReference type="SUPFAM" id="SSF48008">
    <property type="entry name" value="GntR ligand-binding domain-like"/>
    <property type="match status" value="1"/>
</dbReference>
<dbReference type="PROSITE" id="PS50949">
    <property type="entry name" value="HTH_GNTR"/>
    <property type="match status" value="1"/>
</dbReference>